<keyword evidence="3" id="KW-0732">Signal</keyword>
<evidence type="ECO:0000256" key="3">
    <source>
        <dbReference type="ARBA" id="ARBA00022729"/>
    </source>
</evidence>
<reference evidence="11" key="1">
    <citation type="submission" date="2019-05" db="EMBL/GenBank/DDBJ databases">
        <title>Annotation for the trematode Paragonimus heterotremus.</title>
        <authorList>
            <person name="Choi Y.-J."/>
        </authorList>
    </citation>
    <scope>NUCLEOTIDE SEQUENCE</scope>
    <source>
        <strain evidence="11">LC</strain>
    </source>
</reference>
<feature type="transmembrane region" description="Helical" evidence="9">
    <location>
        <begin position="20"/>
        <end position="41"/>
    </location>
</feature>
<dbReference type="Gene3D" id="3.30.200.20">
    <property type="entry name" value="Phosphorylase Kinase, domain 1"/>
    <property type="match status" value="1"/>
</dbReference>
<keyword evidence="7 9" id="KW-0472">Membrane</keyword>
<evidence type="ECO:0000256" key="7">
    <source>
        <dbReference type="ARBA" id="ARBA00023136"/>
    </source>
</evidence>
<feature type="domain" description="Protein kinase" evidence="10">
    <location>
        <begin position="191"/>
        <end position="411"/>
    </location>
</feature>
<dbReference type="GO" id="GO:0043235">
    <property type="term" value="C:receptor complex"/>
    <property type="evidence" value="ECO:0007669"/>
    <property type="project" value="TreeGrafter"/>
</dbReference>
<dbReference type="SUPFAM" id="SSF56112">
    <property type="entry name" value="Protein kinase-like (PK-like)"/>
    <property type="match status" value="1"/>
</dbReference>
<keyword evidence="4" id="KW-0547">Nucleotide-binding</keyword>
<evidence type="ECO:0000256" key="6">
    <source>
        <dbReference type="ARBA" id="ARBA00022989"/>
    </source>
</evidence>
<gene>
    <name evidence="11" type="ORF">PHET_06840</name>
</gene>
<evidence type="ECO:0000256" key="4">
    <source>
        <dbReference type="ARBA" id="ARBA00022741"/>
    </source>
</evidence>
<dbReference type="GO" id="GO:0005524">
    <property type="term" value="F:ATP binding"/>
    <property type="evidence" value="ECO:0007669"/>
    <property type="project" value="UniProtKB-KW"/>
</dbReference>
<dbReference type="GO" id="GO:0004714">
    <property type="term" value="F:transmembrane receptor protein tyrosine kinase activity"/>
    <property type="evidence" value="ECO:0007669"/>
    <property type="project" value="TreeGrafter"/>
</dbReference>
<dbReference type="InterPro" id="IPR011009">
    <property type="entry name" value="Kinase-like_dom_sf"/>
</dbReference>
<dbReference type="AlphaFoldDB" id="A0A8J4T866"/>
<dbReference type="PANTHER" id="PTHR24416">
    <property type="entry name" value="TYROSINE-PROTEIN KINASE RECEPTOR"/>
    <property type="match status" value="1"/>
</dbReference>
<feature type="non-terminal residue" evidence="11">
    <location>
        <position position="411"/>
    </location>
</feature>
<proteinExistence type="predicted"/>
<protein>
    <recommendedName>
        <fullName evidence="10">Protein kinase domain-containing protein</fullName>
    </recommendedName>
</protein>
<accession>A0A8J4T866</accession>
<keyword evidence="2 9" id="KW-0812">Transmembrane</keyword>
<evidence type="ECO:0000256" key="9">
    <source>
        <dbReference type="SAM" id="Phobius"/>
    </source>
</evidence>
<comment type="caution">
    <text evidence="11">The sequence shown here is derived from an EMBL/GenBank/DDBJ whole genome shotgun (WGS) entry which is preliminary data.</text>
</comment>
<dbReference type="InterPro" id="IPR050122">
    <property type="entry name" value="RTK"/>
</dbReference>
<dbReference type="InterPro" id="IPR001245">
    <property type="entry name" value="Ser-Thr/Tyr_kinase_cat_dom"/>
</dbReference>
<keyword evidence="8" id="KW-0675">Receptor</keyword>
<dbReference type="Proteomes" id="UP000748531">
    <property type="component" value="Unassembled WGS sequence"/>
</dbReference>
<evidence type="ECO:0000256" key="1">
    <source>
        <dbReference type="ARBA" id="ARBA00004370"/>
    </source>
</evidence>
<dbReference type="Pfam" id="PF07714">
    <property type="entry name" value="PK_Tyr_Ser-Thr"/>
    <property type="match status" value="1"/>
</dbReference>
<sequence length="411" mass="45544">DCLTVTDNKQATKEITIGSVVSLLLLLLLSLLAVIGIRRFVLHKNMSKRLQVKYSSRTIPSPFTSKNEQPIGWKFEDPGVYLDQESCTKPDLLTPHICQSATDTHPRQTISMIAHFCSKCAAPHSTTSYENLNHSYRPCYSSIEEGRYAISLPSLHNDSNKTVERQSKSYRHTEKWGRLCHDVWEISEKQLHVTQLLGRGAFGRVMKATLTLPPADDGSVCIQLRAHIARVTATNAEKQTNTNTKWVAIKQVFLDESLQTVSSSLCSGPSGIAVEPQHVTCSTESACNYAELASGEPGSSVHTSSLGRSSRPHVLPQSMMHANPLLEKELTVMKSAGIHPNVVTLIGRCTLPVFGPVLVIEYCPRGNLRAYLRSLRSSLTPNQAETPQLQKQLYTYVSQIAEGMRYLSSRN</sequence>
<dbReference type="GO" id="GO:0007169">
    <property type="term" value="P:cell surface receptor protein tyrosine kinase signaling pathway"/>
    <property type="evidence" value="ECO:0007669"/>
    <property type="project" value="TreeGrafter"/>
</dbReference>
<evidence type="ECO:0000256" key="2">
    <source>
        <dbReference type="ARBA" id="ARBA00022692"/>
    </source>
</evidence>
<organism evidence="11 12">
    <name type="scientific">Paragonimus heterotremus</name>
    <dbReference type="NCBI Taxonomy" id="100268"/>
    <lineage>
        <taxon>Eukaryota</taxon>
        <taxon>Metazoa</taxon>
        <taxon>Spiralia</taxon>
        <taxon>Lophotrochozoa</taxon>
        <taxon>Platyhelminthes</taxon>
        <taxon>Trematoda</taxon>
        <taxon>Digenea</taxon>
        <taxon>Plagiorchiida</taxon>
        <taxon>Troglotremata</taxon>
        <taxon>Troglotrematidae</taxon>
        <taxon>Paragonimus</taxon>
    </lineage>
</organism>
<dbReference type="InterPro" id="IPR000719">
    <property type="entry name" value="Prot_kinase_dom"/>
</dbReference>
<evidence type="ECO:0000313" key="12">
    <source>
        <dbReference type="Proteomes" id="UP000748531"/>
    </source>
</evidence>
<comment type="subcellular location">
    <subcellularLocation>
        <location evidence="1">Membrane</location>
    </subcellularLocation>
</comment>
<dbReference type="EMBL" id="LUCH01003716">
    <property type="protein sequence ID" value="KAF5399799.1"/>
    <property type="molecule type" value="Genomic_DNA"/>
</dbReference>
<evidence type="ECO:0000259" key="10">
    <source>
        <dbReference type="PROSITE" id="PS50011"/>
    </source>
</evidence>
<keyword evidence="12" id="KW-1185">Reference proteome</keyword>
<dbReference type="PROSITE" id="PS50011">
    <property type="entry name" value="PROTEIN_KINASE_DOM"/>
    <property type="match status" value="1"/>
</dbReference>
<dbReference type="Gene3D" id="1.10.510.10">
    <property type="entry name" value="Transferase(Phosphotransferase) domain 1"/>
    <property type="match status" value="1"/>
</dbReference>
<keyword evidence="6 9" id="KW-1133">Transmembrane helix</keyword>
<name>A0A8J4T866_9TREM</name>
<evidence type="ECO:0000256" key="5">
    <source>
        <dbReference type="ARBA" id="ARBA00022840"/>
    </source>
</evidence>
<evidence type="ECO:0000256" key="8">
    <source>
        <dbReference type="ARBA" id="ARBA00023170"/>
    </source>
</evidence>
<dbReference type="OrthoDB" id="5984265at2759"/>
<evidence type="ECO:0000313" key="11">
    <source>
        <dbReference type="EMBL" id="KAF5399799.1"/>
    </source>
</evidence>
<keyword evidence="5" id="KW-0067">ATP-binding</keyword>
<feature type="non-terminal residue" evidence="11">
    <location>
        <position position="1"/>
    </location>
</feature>
<dbReference type="PANTHER" id="PTHR24416:SF550">
    <property type="entry name" value="FIBROBLAST GROWTH FACTOR RECEPTOR HOMOLOG 1-RELATED"/>
    <property type="match status" value="1"/>
</dbReference>
<dbReference type="GO" id="GO:0005886">
    <property type="term" value="C:plasma membrane"/>
    <property type="evidence" value="ECO:0007669"/>
    <property type="project" value="TreeGrafter"/>
</dbReference>